<feature type="non-terminal residue" evidence="1">
    <location>
        <position position="1"/>
    </location>
</feature>
<protein>
    <submittedName>
        <fullName evidence="1">Uncharacterized protein</fullName>
    </submittedName>
</protein>
<dbReference type="EMBL" id="LJUI01000009">
    <property type="protein sequence ID" value="KPK70829.1"/>
    <property type="molecule type" value="Genomic_DNA"/>
</dbReference>
<gene>
    <name evidence="1" type="ORF">AMJ82_02275</name>
</gene>
<comment type="caution">
    <text evidence="1">The sequence shown here is derived from an EMBL/GenBank/DDBJ whole genome shotgun (WGS) entry which is preliminary data.</text>
</comment>
<accession>A0A0S8GG67</accession>
<dbReference type="AlphaFoldDB" id="A0A0S8GG67"/>
<sequence>EGLLNEPAVLVSLAAPDTGEDFERLERTLPGVAFGEEWAEAARKGPDGVFALVDPLAKKVKGLKGVAGISVWVGSTGEAAGKVIEALVR</sequence>
<organism evidence="1 2">
    <name type="scientific">candidate division TA06 bacterium SM23_40</name>
    <dbReference type="NCBI Taxonomy" id="1703774"/>
    <lineage>
        <taxon>Bacteria</taxon>
        <taxon>Bacteria division TA06</taxon>
    </lineage>
</organism>
<name>A0A0S8GG67_UNCT6</name>
<proteinExistence type="predicted"/>
<dbReference type="Proteomes" id="UP000051717">
    <property type="component" value="Unassembled WGS sequence"/>
</dbReference>
<evidence type="ECO:0000313" key="2">
    <source>
        <dbReference type="Proteomes" id="UP000051717"/>
    </source>
</evidence>
<evidence type="ECO:0000313" key="1">
    <source>
        <dbReference type="EMBL" id="KPK70829.1"/>
    </source>
</evidence>
<reference evidence="1 2" key="1">
    <citation type="journal article" date="2015" name="Microbiome">
        <title>Genomic resolution of linkages in carbon, nitrogen, and sulfur cycling among widespread estuary sediment bacteria.</title>
        <authorList>
            <person name="Baker B.J."/>
            <person name="Lazar C.S."/>
            <person name="Teske A.P."/>
            <person name="Dick G.J."/>
        </authorList>
    </citation>
    <scope>NUCLEOTIDE SEQUENCE [LARGE SCALE GENOMIC DNA]</scope>
    <source>
        <strain evidence="1">SM23_40</strain>
    </source>
</reference>